<comment type="caution">
    <text evidence="5">The sequence shown here is derived from an EMBL/GenBank/DDBJ whole genome shotgun (WGS) entry which is preliminary data.</text>
</comment>
<sequence>MAGTTIPGCVIAAAARWPERAAIEDGGAVLSFAALETARRTAARAFIAAGIEPGDRVAIWAPNMAEWIVATVGLQSVGGVMVPLNTRFKGKEAAQILRASRARLLFAVRGFLDFDYPAMLAGEDVPDLERIVILRGEVGADLSWADFLGGAEMVDEGTAEARYEAVRPQDPSDMLFTSGTTGLPKGVVSTHAQNVATVETWAGVVGLAPDDRYLVVNPFFHSFGYKAGWLACLIAGCTCLPEPVFEVGRILTRIEIDRVSVLPGAPTLYQSILGEGSFRTRDLSSLRLAVTGAAVVPVELIERMFSELKFETVLTAYGLTEAPVVTMCVRDDSPQTIANTCGRPIPGIELACIDEAGHPVPAGTAGEVVVRGFNVMAGYFENEAATREAIDSQGWLHTGDVGVVDERGYLKITDRKKDMFIVGGFNCYPAEIENIILSRRDVAQAAVIGVPDARMGEVAKAILVPAKGAAIDAAEFITWCRANMANYKAPRFVEVRDSLPLNASGKVQKFMLR</sequence>
<name>A0A418WE61_9PROT</name>
<dbReference type="RefSeq" id="WP_119778910.1">
    <property type="nucleotide sequence ID" value="NZ_QYUK01000011.1"/>
</dbReference>
<dbReference type="InterPro" id="IPR000873">
    <property type="entry name" value="AMP-dep_synth/lig_dom"/>
</dbReference>
<dbReference type="PANTHER" id="PTHR43201">
    <property type="entry name" value="ACYL-COA SYNTHETASE"/>
    <property type="match status" value="1"/>
</dbReference>
<dbReference type="InterPro" id="IPR025110">
    <property type="entry name" value="AMP-bd_C"/>
</dbReference>
<dbReference type="Proteomes" id="UP000284605">
    <property type="component" value="Unassembled WGS sequence"/>
</dbReference>
<gene>
    <name evidence="5" type="ORF">D3874_15685</name>
</gene>
<evidence type="ECO:0000259" key="4">
    <source>
        <dbReference type="Pfam" id="PF13193"/>
    </source>
</evidence>
<dbReference type="InterPro" id="IPR045851">
    <property type="entry name" value="AMP-bd_C_sf"/>
</dbReference>
<evidence type="ECO:0000259" key="3">
    <source>
        <dbReference type="Pfam" id="PF00501"/>
    </source>
</evidence>
<dbReference type="PANTHER" id="PTHR43201:SF5">
    <property type="entry name" value="MEDIUM-CHAIN ACYL-COA LIGASE ACSF2, MITOCHONDRIAL"/>
    <property type="match status" value="1"/>
</dbReference>
<dbReference type="GO" id="GO:0006631">
    <property type="term" value="P:fatty acid metabolic process"/>
    <property type="evidence" value="ECO:0007669"/>
    <property type="project" value="TreeGrafter"/>
</dbReference>
<dbReference type="Gene3D" id="3.40.50.12780">
    <property type="entry name" value="N-terminal domain of ligase-like"/>
    <property type="match status" value="1"/>
</dbReference>
<dbReference type="Pfam" id="PF00501">
    <property type="entry name" value="AMP-binding"/>
    <property type="match status" value="1"/>
</dbReference>
<keyword evidence="6" id="KW-1185">Reference proteome</keyword>
<evidence type="ECO:0000256" key="1">
    <source>
        <dbReference type="ARBA" id="ARBA00006432"/>
    </source>
</evidence>
<dbReference type="Gene3D" id="3.30.300.30">
    <property type="match status" value="1"/>
</dbReference>
<keyword evidence="2 5" id="KW-0436">Ligase</keyword>
<dbReference type="Pfam" id="PF13193">
    <property type="entry name" value="AMP-binding_C"/>
    <property type="match status" value="1"/>
</dbReference>
<dbReference type="NCBIfam" id="NF005801">
    <property type="entry name" value="PRK07656.1"/>
    <property type="match status" value="1"/>
</dbReference>
<proteinExistence type="inferred from homology"/>
<feature type="domain" description="AMP-dependent synthetase/ligase" evidence="3">
    <location>
        <begin position="13"/>
        <end position="380"/>
    </location>
</feature>
<dbReference type="GO" id="GO:0031956">
    <property type="term" value="F:medium-chain fatty acid-CoA ligase activity"/>
    <property type="evidence" value="ECO:0007669"/>
    <property type="project" value="TreeGrafter"/>
</dbReference>
<evidence type="ECO:0000313" key="5">
    <source>
        <dbReference type="EMBL" id="RJF88274.1"/>
    </source>
</evidence>
<dbReference type="AlphaFoldDB" id="A0A418WE61"/>
<evidence type="ECO:0000256" key="2">
    <source>
        <dbReference type="ARBA" id="ARBA00022598"/>
    </source>
</evidence>
<evidence type="ECO:0000313" key="6">
    <source>
        <dbReference type="Proteomes" id="UP000284605"/>
    </source>
</evidence>
<dbReference type="InterPro" id="IPR020845">
    <property type="entry name" value="AMP-binding_CS"/>
</dbReference>
<dbReference type="InterPro" id="IPR042099">
    <property type="entry name" value="ANL_N_sf"/>
</dbReference>
<dbReference type="PROSITE" id="PS00455">
    <property type="entry name" value="AMP_BINDING"/>
    <property type="match status" value="1"/>
</dbReference>
<feature type="domain" description="AMP-binding enzyme C-terminal" evidence="4">
    <location>
        <begin position="431"/>
        <end position="506"/>
    </location>
</feature>
<dbReference type="SUPFAM" id="SSF56801">
    <property type="entry name" value="Acetyl-CoA synthetase-like"/>
    <property type="match status" value="1"/>
</dbReference>
<reference evidence="5 6" key="1">
    <citation type="submission" date="2018-09" db="EMBL/GenBank/DDBJ databases">
        <authorList>
            <person name="Zhu H."/>
        </authorList>
    </citation>
    <scope>NUCLEOTIDE SEQUENCE [LARGE SCALE GENOMIC DNA]</scope>
    <source>
        <strain evidence="5 6">K1W22B-8</strain>
    </source>
</reference>
<comment type="similarity">
    <text evidence="1">Belongs to the ATP-dependent AMP-binding enzyme family.</text>
</comment>
<protein>
    <submittedName>
        <fullName evidence="5">Fatty acid--CoA ligase</fullName>
    </submittedName>
</protein>
<organism evidence="5 6">
    <name type="scientific">Oleomonas cavernae</name>
    <dbReference type="NCBI Taxonomy" id="2320859"/>
    <lineage>
        <taxon>Bacteria</taxon>
        <taxon>Pseudomonadati</taxon>
        <taxon>Pseudomonadota</taxon>
        <taxon>Alphaproteobacteria</taxon>
        <taxon>Acetobacterales</taxon>
        <taxon>Acetobacteraceae</taxon>
        <taxon>Oleomonas</taxon>
    </lineage>
</organism>
<accession>A0A418WE61</accession>
<dbReference type="EMBL" id="QYUK01000011">
    <property type="protein sequence ID" value="RJF88274.1"/>
    <property type="molecule type" value="Genomic_DNA"/>
</dbReference>
<dbReference type="OrthoDB" id="9803968at2"/>